<dbReference type="Pfam" id="PF00646">
    <property type="entry name" value="F-box"/>
    <property type="match status" value="1"/>
</dbReference>
<gene>
    <name evidence="2" type="ORF">CDL12_29357</name>
</gene>
<dbReference type="Pfam" id="PF24758">
    <property type="entry name" value="LRR_At5g56370"/>
    <property type="match status" value="1"/>
</dbReference>
<dbReference type="InterPro" id="IPR032675">
    <property type="entry name" value="LRR_dom_sf"/>
</dbReference>
<dbReference type="InterPro" id="IPR001810">
    <property type="entry name" value="F-box_dom"/>
</dbReference>
<dbReference type="AlphaFoldDB" id="A0A2G9FYL7"/>
<dbReference type="InterPro" id="IPR006566">
    <property type="entry name" value="FBD"/>
</dbReference>
<dbReference type="Gene3D" id="3.80.10.10">
    <property type="entry name" value="Ribonuclease Inhibitor"/>
    <property type="match status" value="1"/>
</dbReference>
<dbReference type="SUPFAM" id="SSF52047">
    <property type="entry name" value="RNI-like"/>
    <property type="match status" value="1"/>
</dbReference>
<dbReference type="InterPro" id="IPR055411">
    <property type="entry name" value="LRR_FXL15/At3g58940/PEG3-like"/>
</dbReference>
<organism evidence="2 3">
    <name type="scientific">Handroanthus impetiginosus</name>
    <dbReference type="NCBI Taxonomy" id="429701"/>
    <lineage>
        <taxon>Eukaryota</taxon>
        <taxon>Viridiplantae</taxon>
        <taxon>Streptophyta</taxon>
        <taxon>Embryophyta</taxon>
        <taxon>Tracheophyta</taxon>
        <taxon>Spermatophyta</taxon>
        <taxon>Magnoliopsida</taxon>
        <taxon>eudicotyledons</taxon>
        <taxon>Gunneridae</taxon>
        <taxon>Pentapetalae</taxon>
        <taxon>asterids</taxon>
        <taxon>lamiids</taxon>
        <taxon>Lamiales</taxon>
        <taxon>Bignoniaceae</taxon>
        <taxon>Crescentiina</taxon>
        <taxon>Tabebuia alliance</taxon>
        <taxon>Handroanthus</taxon>
    </lineage>
</organism>
<dbReference type="PANTHER" id="PTHR31639">
    <property type="entry name" value="F-BOX PROTEIN-LIKE"/>
    <property type="match status" value="1"/>
</dbReference>
<evidence type="ECO:0000313" key="2">
    <source>
        <dbReference type="EMBL" id="PIM98166.1"/>
    </source>
</evidence>
<name>A0A2G9FYL7_9LAMI</name>
<comment type="caution">
    <text evidence="2">The sequence shown here is derived from an EMBL/GenBank/DDBJ whole genome shotgun (WGS) entry which is preliminary data.</text>
</comment>
<proteinExistence type="predicted"/>
<dbReference type="InterPro" id="IPR036047">
    <property type="entry name" value="F-box-like_dom_sf"/>
</dbReference>
<dbReference type="OrthoDB" id="846969at2759"/>
<dbReference type="SMART" id="SM00579">
    <property type="entry name" value="FBD"/>
    <property type="match status" value="1"/>
</dbReference>
<keyword evidence="3" id="KW-1185">Reference proteome</keyword>
<evidence type="ECO:0000313" key="3">
    <source>
        <dbReference type="Proteomes" id="UP000231279"/>
    </source>
</evidence>
<protein>
    <recommendedName>
        <fullName evidence="1">F-box domain-containing protein</fullName>
    </recommendedName>
</protein>
<accession>A0A2G9FYL7</accession>
<sequence length="429" mass="49839">MIILRVFLSLMDIRTYSSFFATDRISNLPCDVLDNILKYLPVHDAVKTSILSRGWRYRWVTIPHLVFDENFLQILRGTYTMESIVYQILLLHKGPIVKFILELPYDLGPAVDHWFHFLSNHCIEELKLKFPYIEIHRAMPHHLFTFDQLKHLHLVNAVLESPSTFEGFSRLVKLDLVNVRIDSGKLTSFISKCPMLKYLNIYRNYHSICGNIEIEAPNLESFCFEGILRSICFVKAPLLEEITITLSKKSSVRVFRELESNLIEFFGRLSFIKRLRLNGGFLQFLARSEVPQNLPNNLCQLVVLDLFGVDFSIIGEVTCALCLIRSSPTLQILQIRSTTIRDVDVEDVVQYLKAQQKWKHRHLKKVNILQFSGSEAELEFVKLLLSSATALRKLEFYPSLADEYEGFFMLKKLARFRRASSKAELIFHL</sequence>
<dbReference type="PROSITE" id="PS50181">
    <property type="entry name" value="FBOX"/>
    <property type="match status" value="1"/>
</dbReference>
<reference evidence="3" key="1">
    <citation type="journal article" date="2018" name="Gigascience">
        <title>Genome assembly of the Pink Ipe (Handroanthus impetiginosus, Bignoniaceae), a highly valued, ecologically keystone Neotropical timber forest tree.</title>
        <authorList>
            <person name="Silva-Junior O.B."/>
            <person name="Grattapaglia D."/>
            <person name="Novaes E."/>
            <person name="Collevatti R.G."/>
        </authorList>
    </citation>
    <scope>NUCLEOTIDE SEQUENCE [LARGE SCALE GENOMIC DNA]</scope>
    <source>
        <strain evidence="3">cv. UFG-1</strain>
    </source>
</reference>
<dbReference type="Pfam" id="PF08387">
    <property type="entry name" value="FBD"/>
    <property type="match status" value="1"/>
</dbReference>
<evidence type="ECO:0000259" key="1">
    <source>
        <dbReference type="PROSITE" id="PS50181"/>
    </source>
</evidence>
<feature type="domain" description="F-box" evidence="1">
    <location>
        <begin position="22"/>
        <end position="74"/>
    </location>
</feature>
<dbReference type="STRING" id="429701.A0A2G9FYL7"/>
<dbReference type="PANTHER" id="PTHR31639:SF312">
    <property type="entry name" value="CYCLIN-LIKE F-BOX"/>
    <property type="match status" value="1"/>
</dbReference>
<dbReference type="Proteomes" id="UP000231279">
    <property type="component" value="Unassembled WGS sequence"/>
</dbReference>
<dbReference type="SUPFAM" id="SSF81383">
    <property type="entry name" value="F-box domain"/>
    <property type="match status" value="1"/>
</dbReference>
<dbReference type="EMBL" id="NKXS01008688">
    <property type="protein sequence ID" value="PIM98166.1"/>
    <property type="molecule type" value="Genomic_DNA"/>
</dbReference>